<evidence type="ECO:0000313" key="3">
    <source>
        <dbReference type="EMBL" id="CAK0796530.1"/>
    </source>
</evidence>
<evidence type="ECO:0000313" key="4">
    <source>
        <dbReference type="Proteomes" id="UP001189429"/>
    </source>
</evidence>
<dbReference type="SUPFAM" id="SSF53474">
    <property type="entry name" value="alpha/beta-Hydrolases"/>
    <property type="match status" value="1"/>
</dbReference>
<evidence type="ECO:0000256" key="1">
    <source>
        <dbReference type="ARBA" id="ARBA00010884"/>
    </source>
</evidence>
<dbReference type="Gene3D" id="3.40.50.1820">
    <property type="entry name" value="alpha/beta hydrolase"/>
    <property type="match status" value="1"/>
</dbReference>
<dbReference type="InterPro" id="IPR050960">
    <property type="entry name" value="AB_hydrolase_4_sf"/>
</dbReference>
<dbReference type="EMBL" id="CAUYUJ010001564">
    <property type="protein sequence ID" value="CAK0796530.1"/>
    <property type="molecule type" value="Genomic_DNA"/>
</dbReference>
<evidence type="ECO:0000256" key="2">
    <source>
        <dbReference type="SAM" id="MobiDB-lite"/>
    </source>
</evidence>
<name>A0ABN9PU50_9DINO</name>
<sequence length="380" mass="39986">MATPGRAAAVGVASGALTTAAVSALLVRRYLKQELRPPSLFHADPERLSVRDEEILHRLREVLLRDYWPHPVFEFNGYSSMGVMALGTMLPAPMTGEMETLRLQDGGTVLLHWSERSPGPAAPLVLILPGLGNDSRTAPRESRAAPAPTGERRAGSTLRPAAVVPGLPRSAKGLREPVLVASSGALPRGAVGHLGRQGFAAVVLNYRAVGPQELRTPRVGCADSWRDLPEVLAHVRARAPEAPLAAVGYSMSAALARRGREGLGPVGDWGLSNRAHELGLGSPPLLGAPSWNRRSMGASILLKYLGVAGAGCPLAGAMAVSAPVDIPSTAADIHSSGVKIKALPKLLASPFAKFCDLRKVFVKMLGSIFELPVVSLQLDS</sequence>
<comment type="similarity">
    <text evidence="1">Belongs to the AB hydrolase superfamily. AB hydrolase 4 family.</text>
</comment>
<keyword evidence="4" id="KW-1185">Reference proteome</keyword>
<proteinExistence type="inferred from homology"/>
<feature type="region of interest" description="Disordered" evidence="2">
    <location>
        <begin position="133"/>
        <end position="156"/>
    </location>
</feature>
<dbReference type="InterPro" id="IPR029058">
    <property type="entry name" value="AB_hydrolase_fold"/>
</dbReference>
<evidence type="ECO:0008006" key="5">
    <source>
        <dbReference type="Google" id="ProtNLM"/>
    </source>
</evidence>
<dbReference type="PANTHER" id="PTHR10794:SF63">
    <property type="entry name" value="ALPHA_BETA HYDROLASE 1, ISOFORM A"/>
    <property type="match status" value="1"/>
</dbReference>
<reference evidence="3" key="1">
    <citation type="submission" date="2023-10" db="EMBL/GenBank/DDBJ databases">
        <authorList>
            <person name="Chen Y."/>
            <person name="Shah S."/>
            <person name="Dougan E. K."/>
            <person name="Thang M."/>
            <person name="Chan C."/>
        </authorList>
    </citation>
    <scope>NUCLEOTIDE SEQUENCE [LARGE SCALE GENOMIC DNA]</scope>
</reference>
<organism evidence="3 4">
    <name type="scientific">Prorocentrum cordatum</name>
    <dbReference type="NCBI Taxonomy" id="2364126"/>
    <lineage>
        <taxon>Eukaryota</taxon>
        <taxon>Sar</taxon>
        <taxon>Alveolata</taxon>
        <taxon>Dinophyceae</taxon>
        <taxon>Prorocentrales</taxon>
        <taxon>Prorocentraceae</taxon>
        <taxon>Prorocentrum</taxon>
    </lineage>
</organism>
<gene>
    <name evidence="3" type="ORF">PCOR1329_LOCUS5895</name>
</gene>
<dbReference type="Proteomes" id="UP001189429">
    <property type="component" value="Unassembled WGS sequence"/>
</dbReference>
<protein>
    <recommendedName>
        <fullName evidence="5">1-alkyl-2-acetylglycerophosphocholine esterase</fullName>
    </recommendedName>
</protein>
<dbReference type="PANTHER" id="PTHR10794">
    <property type="entry name" value="ABHYDROLASE DOMAIN-CONTAINING PROTEIN"/>
    <property type="match status" value="1"/>
</dbReference>
<comment type="caution">
    <text evidence="3">The sequence shown here is derived from an EMBL/GenBank/DDBJ whole genome shotgun (WGS) entry which is preliminary data.</text>
</comment>
<accession>A0ABN9PU50</accession>